<dbReference type="InterPro" id="IPR036388">
    <property type="entry name" value="WH-like_DNA-bd_sf"/>
</dbReference>
<gene>
    <name evidence="13" type="ORF">CYFA0S_01e02014g</name>
</gene>
<evidence type="ECO:0000256" key="9">
    <source>
        <dbReference type="ARBA" id="ARBA00081863"/>
    </source>
</evidence>
<name>A0A061AP82_CYBFA</name>
<feature type="region of interest" description="Disordered" evidence="10">
    <location>
        <begin position="146"/>
        <end position="167"/>
    </location>
</feature>
<evidence type="ECO:0000256" key="10">
    <source>
        <dbReference type="SAM" id="MobiDB-lite"/>
    </source>
</evidence>
<dbReference type="InterPro" id="IPR040504">
    <property type="entry name" value="TFIIF_beta_N"/>
</dbReference>
<dbReference type="SUPFAM" id="SSF46785">
    <property type="entry name" value="Winged helix' DNA-binding domain"/>
    <property type="match status" value="1"/>
</dbReference>
<dbReference type="EMBL" id="LK052886">
    <property type="protein sequence ID" value="CDR36504.1"/>
    <property type="molecule type" value="Genomic_DNA"/>
</dbReference>
<keyword evidence="6" id="KW-0804">Transcription</keyword>
<keyword evidence="5" id="KW-0238">DNA-binding</keyword>
<organism evidence="13">
    <name type="scientific">Cyberlindnera fabianii</name>
    <name type="common">Yeast</name>
    <name type="synonym">Hansenula fabianii</name>
    <dbReference type="NCBI Taxonomy" id="36022"/>
    <lineage>
        <taxon>Eukaryota</taxon>
        <taxon>Fungi</taxon>
        <taxon>Dikarya</taxon>
        <taxon>Ascomycota</taxon>
        <taxon>Saccharomycotina</taxon>
        <taxon>Saccharomycetes</taxon>
        <taxon>Phaffomycetales</taxon>
        <taxon>Phaffomycetaceae</taxon>
        <taxon>Cyberlindnera</taxon>
    </lineage>
</organism>
<evidence type="ECO:0000256" key="1">
    <source>
        <dbReference type="ARBA" id="ARBA00004123"/>
    </source>
</evidence>
<dbReference type="FunFam" id="1.10.10.10:FF:000035">
    <property type="entry name" value="General transcription factor IIF subunit 2"/>
    <property type="match status" value="1"/>
</dbReference>
<evidence type="ECO:0000256" key="7">
    <source>
        <dbReference type="ARBA" id="ARBA00023242"/>
    </source>
</evidence>
<dbReference type="SUPFAM" id="SSF50916">
    <property type="entry name" value="Rap30/74 interaction domains"/>
    <property type="match status" value="1"/>
</dbReference>
<dbReference type="AlphaFoldDB" id="A0A061AP82"/>
<evidence type="ECO:0000313" key="13">
    <source>
        <dbReference type="EMBL" id="CDR36504.1"/>
    </source>
</evidence>
<feature type="region of interest" description="Disordered" evidence="10">
    <location>
        <begin position="1"/>
        <end position="40"/>
    </location>
</feature>
<evidence type="ECO:0000256" key="3">
    <source>
        <dbReference type="ARBA" id="ARBA00021453"/>
    </source>
</evidence>
<dbReference type="InterPro" id="IPR040450">
    <property type="entry name" value="TFIIF_beta_HTH"/>
</dbReference>
<dbReference type="Pfam" id="PF02270">
    <property type="entry name" value="TFIIF_beta"/>
    <property type="match status" value="1"/>
</dbReference>
<dbReference type="InterPro" id="IPR011039">
    <property type="entry name" value="TFIIF_interaction"/>
</dbReference>
<dbReference type="GO" id="GO:0003677">
    <property type="term" value="F:DNA binding"/>
    <property type="evidence" value="ECO:0007669"/>
    <property type="project" value="UniProtKB-KW"/>
</dbReference>
<dbReference type="VEuPathDB" id="FungiDB:BON22_0751"/>
<dbReference type="PhylomeDB" id="A0A061AP82"/>
<comment type="similarity">
    <text evidence="2">Belongs to the TFIIF beta subunit family.</text>
</comment>
<dbReference type="CDD" id="cd07980">
    <property type="entry name" value="TFIIF_beta"/>
    <property type="match status" value="1"/>
</dbReference>
<reference evidence="13" key="1">
    <citation type="journal article" date="2014" name="Genome Announc.">
        <title>Genome sequence of the yeast Cyberlindnera fabianii (Hansenula fabianii).</title>
        <authorList>
            <person name="Freel K.C."/>
            <person name="Sarilar V."/>
            <person name="Neuveglise C."/>
            <person name="Devillers H."/>
            <person name="Friedrich A."/>
            <person name="Schacherer J."/>
        </authorList>
    </citation>
    <scope>NUCLEOTIDE SEQUENCE</scope>
    <source>
        <strain evidence="13">YJS4271</strain>
    </source>
</reference>
<dbReference type="Pfam" id="PF17683">
    <property type="entry name" value="TFIIF_beta_N"/>
    <property type="match status" value="1"/>
</dbReference>
<evidence type="ECO:0000256" key="2">
    <source>
        <dbReference type="ARBA" id="ARBA00009543"/>
    </source>
</evidence>
<dbReference type="Gene3D" id="1.10.10.10">
    <property type="entry name" value="Winged helix-like DNA-binding domain superfamily/Winged helix DNA-binding domain"/>
    <property type="match status" value="1"/>
</dbReference>
<evidence type="ECO:0000259" key="12">
    <source>
        <dbReference type="Pfam" id="PF17683"/>
    </source>
</evidence>
<evidence type="ECO:0000256" key="6">
    <source>
        <dbReference type="ARBA" id="ARBA00023163"/>
    </source>
</evidence>
<evidence type="ECO:0000256" key="5">
    <source>
        <dbReference type="ARBA" id="ARBA00023125"/>
    </source>
</evidence>
<evidence type="ECO:0000259" key="11">
    <source>
        <dbReference type="Pfam" id="PF02270"/>
    </source>
</evidence>
<feature type="region of interest" description="Disordered" evidence="10">
    <location>
        <begin position="388"/>
        <end position="418"/>
    </location>
</feature>
<comment type="subcellular location">
    <subcellularLocation>
        <location evidence="1">Nucleus</location>
    </subcellularLocation>
</comment>
<dbReference type="OrthoDB" id="26094at2759"/>
<dbReference type="GO" id="GO:0005674">
    <property type="term" value="C:transcription factor TFIIF complex"/>
    <property type="evidence" value="ECO:0007669"/>
    <property type="project" value="InterPro"/>
</dbReference>
<dbReference type="GO" id="GO:0006367">
    <property type="term" value="P:transcription initiation at RNA polymerase II promoter"/>
    <property type="evidence" value="ECO:0007669"/>
    <property type="project" value="InterPro"/>
</dbReference>
<sequence length="418" mass="48267">MTSETTATAKVGDPPAAPDANKAQQVLAQQQENDNSDEEEFLSDTAEVIDANDATQYAESFNFDLTHQDEKVWLVRVPRFLAAIWKDKEAMQGQTLGKIRIKKNMEPPTMKLQLEDTPEVHELPHNYDLQLSRATVENQFVFAEKNYKRPKPGDPPQPVKSETSTATIPGIPKTVAAPIRHEPVEEEEPEEELTLEQKEFQRRLRFLERKKRRFNKYKNKDGTEKTIPFVKTIPKQTAMRGTIVHEATVTPSIKDPNYKNIIAQRSQYFRQEPRPSVTLLKEHSGVSLSNAGLTMKTDTSTFLKKEDPKRNRGENRSIRMPEKDLLDLLFKLFDQYDYWSLKGLKERTKQPEVYLKEVLDKIAVLIKKGPYLSKYALKKEYKELKDQERAKKVGELGGEDEEEEDEEEEEDVEMEDVV</sequence>
<dbReference type="PANTHER" id="PTHR10445:SF0">
    <property type="entry name" value="GENERAL TRANSCRIPTION FACTOR IIF SUBUNIT 2"/>
    <property type="match status" value="1"/>
</dbReference>
<keyword evidence="4" id="KW-0805">Transcription regulation</keyword>
<accession>A0A061AP82</accession>
<evidence type="ECO:0000256" key="4">
    <source>
        <dbReference type="ARBA" id="ARBA00023015"/>
    </source>
</evidence>
<dbReference type="InterPro" id="IPR003196">
    <property type="entry name" value="TFIIF_beta"/>
</dbReference>
<feature type="domain" description="TFIIF beta subunit HTH" evidence="11">
    <location>
        <begin position="318"/>
        <end position="382"/>
    </location>
</feature>
<evidence type="ECO:0000256" key="8">
    <source>
        <dbReference type="ARBA" id="ARBA00081473"/>
    </source>
</evidence>
<feature type="domain" description="TFIIF beta subunit N-terminal" evidence="12">
    <location>
        <begin position="70"/>
        <end position="252"/>
    </location>
</feature>
<keyword evidence="7" id="KW-0539">Nucleus</keyword>
<protein>
    <recommendedName>
        <fullName evidence="3">Transcription initiation factor IIF subunit beta</fullName>
    </recommendedName>
    <alternativeName>
        <fullName evidence="9">TFIIF medium subunit</fullName>
    </alternativeName>
    <alternativeName>
        <fullName evidence="8">TFIIF-beta</fullName>
    </alternativeName>
</protein>
<feature type="compositionally biased region" description="Acidic residues" evidence="10">
    <location>
        <begin position="397"/>
        <end position="418"/>
    </location>
</feature>
<dbReference type="PANTHER" id="PTHR10445">
    <property type="entry name" value="GENERAL TRANSCRIPTION FACTOR IIF SUBUNIT 2"/>
    <property type="match status" value="1"/>
</dbReference>
<proteinExistence type="inferred from homology"/>
<dbReference type="InterPro" id="IPR036390">
    <property type="entry name" value="WH_DNA-bd_sf"/>
</dbReference>